<dbReference type="STRING" id="153721.MYP_2140"/>
<evidence type="ECO:0000313" key="2">
    <source>
        <dbReference type="Proteomes" id="UP000030185"/>
    </source>
</evidence>
<reference evidence="1 2" key="1">
    <citation type="submission" date="2014-09" db="EMBL/GenBank/DDBJ databases">
        <title>Sporocytophaga myxococcoides PG-01 genome sequencing.</title>
        <authorList>
            <person name="Liu L."/>
            <person name="Gao P.J."/>
            <person name="Chen G.J."/>
            <person name="Wang L.S."/>
        </authorList>
    </citation>
    <scope>NUCLEOTIDE SEQUENCE [LARGE SCALE GENOMIC DNA]</scope>
    <source>
        <strain evidence="1 2">PG-01</strain>
    </source>
</reference>
<sequence length="54" mass="6035">MNASHLIVPTFESGRKVRATESTILPNGKAFHSFMKGQKVPQKITALQKVRVKK</sequence>
<name>A0A098LEQ8_9BACT</name>
<keyword evidence="2" id="KW-1185">Reference proteome</keyword>
<dbReference type="AlphaFoldDB" id="A0A098LEQ8"/>
<dbReference type="Proteomes" id="UP000030185">
    <property type="component" value="Unassembled WGS sequence"/>
</dbReference>
<dbReference type="EMBL" id="BBLT01000004">
    <property type="protein sequence ID" value="GAL84912.1"/>
    <property type="molecule type" value="Genomic_DNA"/>
</dbReference>
<comment type="caution">
    <text evidence="1">The sequence shown here is derived from an EMBL/GenBank/DDBJ whole genome shotgun (WGS) entry which is preliminary data.</text>
</comment>
<evidence type="ECO:0000313" key="1">
    <source>
        <dbReference type="EMBL" id="GAL84912.1"/>
    </source>
</evidence>
<organism evidence="1 2">
    <name type="scientific">Sporocytophaga myxococcoides</name>
    <dbReference type="NCBI Taxonomy" id="153721"/>
    <lineage>
        <taxon>Bacteria</taxon>
        <taxon>Pseudomonadati</taxon>
        <taxon>Bacteroidota</taxon>
        <taxon>Cytophagia</taxon>
        <taxon>Cytophagales</taxon>
        <taxon>Cytophagaceae</taxon>
        <taxon>Sporocytophaga</taxon>
    </lineage>
</organism>
<proteinExistence type="predicted"/>
<protein>
    <submittedName>
        <fullName evidence="1">Uncharacterized protein</fullName>
    </submittedName>
</protein>
<gene>
    <name evidence="1" type="ORF">MYP_2140</name>
</gene>
<accession>A0A098LEQ8</accession>